<accession>A0AAF0BVQ5</accession>
<dbReference type="AlphaFoldDB" id="A0AAF0BVQ5"/>
<dbReference type="SUPFAM" id="SSF46894">
    <property type="entry name" value="C-terminal effector domain of the bipartite response regulators"/>
    <property type="match status" value="1"/>
</dbReference>
<name>A0AAF0BVQ5_9ACTN</name>
<proteinExistence type="predicted"/>
<dbReference type="RefSeq" id="WP_272736537.1">
    <property type="nucleotide sequence ID" value="NZ_CP116942.1"/>
</dbReference>
<keyword evidence="5" id="KW-1185">Reference proteome</keyword>
<dbReference type="PANTHER" id="PTHR16305:SF35">
    <property type="entry name" value="TRANSCRIPTIONAL ACTIVATOR DOMAIN"/>
    <property type="match status" value="1"/>
</dbReference>
<keyword evidence="1" id="KW-0547">Nucleotide-binding</keyword>
<dbReference type="GO" id="GO:0005524">
    <property type="term" value="F:ATP binding"/>
    <property type="evidence" value="ECO:0007669"/>
    <property type="project" value="UniProtKB-KW"/>
</dbReference>
<dbReference type="GO" id="GO:0005737">
    <property type="term" value="C:cytoplasm"/>
    <property type="evidence" value="ECO:0007669"/>
    <property type="project" value="TreeGrafter"/>
</dbReference>
<dbReference type="Pfam" id="PF00196">
    <property type="entry name" value="GerE"/>
    <property type="match status" value="1"/>
</dbReference>
<evidence type="ECO:0000313" key="4">
    <source>
        <dbReference type="EMBL" id="WCO67015.1"/>
    </source>
</evidence>
<organism evidence="4 5">
    <name type="scientific">Iamia majanohamensis</name>
    <dbReference type="NCBI Taxonomy" id="467976"/>
    <lineage>
        <taxon>Bacteria</taxon>
        <taxon>Bacillati</taxon>
        <taxon>Actinomycetota</taxon>
        <taxon>Acidimicrobiia</taxon>
        <taxon>Acidimicrobiales</taxon>
        <taxon>Iamiaceae</taxon>
        <taxon>Iamia</taxon>
    </lineage>
</organism>
<dbReference type="InterPro" id="IPR000792">
    <property type="entry name" value="Tscrpt_reg_LuxR_C"/>
</dbReference>
<dbReference type="EMBL" id="CP116942">
    <property type="protein sequence ID" value="WCO67015.1"/>
    <property type="molecule type" value="Genomic_DNA"/>
</dbReference>
<evidence type="ECO:0000256" key="1">
    <source>
        <dbReference type="ARBA" id="ARBA00022741"/>
    </source>
</evidence>
<evidence type="ECO:0000313" key="5">
    <source>
        <dbReference type="Proteomes" id="UP001216390"/>
    </source>
</evidence>
<sequence>MGVTLLGREQERRQIERLLGAARNRRGAALLVTGEPGIGKSTLLGSATAGMTSATRLAIDGYEAESSIPFAGIDRLLIPVRPLVGALPARLRTAVGIAIGSASGAPPDRSLVGLGVLGLLSAAAEGATVLCVVDDAHLLDSESLEVLAFVARRLEAEPIALVLAGRSDESLESRLAGIPTLELGGLPPDAGVRLLVASSPVDVDPVAAAQIVAATGGNPLALTDLAHELTAKQLAETTFAVEPIPIGHHLEAHYLRHIRQLSAEAQQWLVVAAADSTADLTLVRAAMAALGQTGTADHLADEAEAAGLIELRTASLAFRHPLVRSAAYNAAHGPQRRRVHRALATAAEDMGLVELEAWHAARATLGTDPVVAERLERVADRAGERGGFASRARVLHQAAHLTPAGALRSTRLVGAAEAALAAGAARLASTLLDEVDEDEADRVTIGRLVTTRASISIFVGDPDLTTSAAEMLRAAELFHGIDPDLEQQALIRAFDFVLPPERATRGTTLPELGHRLAAGAELQEGVASTILRGLSALVLLPRDQAVPALRCALDVFDAMGPEDLLRYGATSVALASALWDQDARRTHVRRIADAARDAGSLQQMDNALWTLSLAEVTGGSPRRGAAAMEQVRELRRANGHDAEHVINVSLLAWAGAPVDQVAAIAEGAAAMGYDGVRSAGHAALAARHLSEGRPAEAYALLHPLAADPFLHVTSLYDADLVEAAVRCGRTDAAREGVERLDGVAAATGSRWARGLAARARGLLDEDDAEDAFRRSIAELEATPLEAERARSHLVYGEWLRRRRRRREAREQLEAARRLFAQIDAPTFAARATTELQALGERAAGAESGRAVGPSDTLTAQELVVARFAADGHTNAEIAASMFLSANTIDYHLRKVFQKLGISSRRQLRDHLGPT</sequence>
<dbReference type="SMART" id="SM00421">
    <property type="entry name" value="HTH_LUXR"/>
    <property type="match status" value="1"/>
</dbReference>
<dbReference type="Proteomes" id="UP001216390">
    <property type="component" value="Chromosome"/>
</dbReference>
<protein>
    <submittedName>
        <fullName evidence="4">AAA family ATPase</fullName>
    </submittedName>
</protein>
<dbReference type="PANTHER" id="PTHR16305">
    <property type="entry name" value="TESTICULAR SOLUBLE ADENYLYL CYCLASE"/>
    <property type="match status" value="1"/>
</dbReference>
<dbReference type="GO" id="GO:0004016">
    <property type="term" value="F:adenylate cyclase activity"/>
    <property type="evidence" value="ECO:0007669"/>
    <property type="project" value="TreeGrafter"/>
</dbReference>
<gene>
    <name evidence="4" type="ORF">PO878_21210</name>
</gene>
<dbReference type="InterPro" id="IPR016032">
    <property type="entry name" value="Sig_transdc_resp-reg_C-effctor"/>
</dbReference>
<dbReference type="KEGG" id="ima:PO878_21210"/>
<keyword evidence="2" id="KW-0067">ATP-binding</keyword>
<dbReference type="GO" id="GO:0006355">
    <property type="term" value="P:regulation of DNA-templated transcription"/>
    <property type="evidence" value="ECO:0007669"/>
    <property type="project" value="InterPro"/>
</dbReference>
<dbReference type="Gene3D" id="1.10.10.10">
    <property type="entry name" value="Winged helix-like DNA-binding domain superfamily/Winged helix DNA-binding domain"/>
    <property type="match status" value="1"/>
</dbReference>
<feature type="domain" description="HTH luxR-type" evidence="3">
    <location>
        <begin position="850"/>
        <end position="914"/>
    </location>
</feature>
<evidence type="ECO:0000259" key="3">
    <source>
        <dbReference type="PROSITE" id="PS50043"/>
    </source>
</evidence>
<dbReference type="InterPro" id="IPR027417">
    <property type="entry name" value="P-loop_NTPase"/>
</dbReference>
<evidence type="ECO:0000256" key="2">
    <source>
        <dbReference type="ARBA" id="ARBA00022840"/>
    </source>
</evidence>
<dbReference type="CDD" id="cd06170">
    <property type="entry name" value="LuxR_C_like"/>
    <property type="match status" value="1"/>
</dbReference>
<reference evidence="4" key="1">
    <citation type="submission" date="2023-01" db="EMBL/GenBank/DDBJ databases">
        <title>The diversity of Class Acidimicrobiia in South China Sea sediment environments and the proposal of Iamia marina sp. nov., a novel species of the genus Iamia.</title>
        <authorList>
            <person name="He Y."/>
            <person name="Tian X."/>
        </authorList>
    </citation>
    <scope>NUCLEOTIDE SEQUENCE</scope>
    <source>
        <strain evidence="4">DSM 19957</strain>
    </source>
</reference>
<dbReference type="PROSITE" id="PS50043">
    <property type="entry name" value="HTH_LUXR_2"/>
    <property type="match status" value="1"/>
</dbReference>
<dbReference type="InterPro" id="IPR036388">
    <property type="entry name" value="WH-like_DNA-bd_sf"/>
</dbReference>
<dbReference type="GO" id="GO:0003677">
    <property type="term" value="F:DNA binding"/>
    <property type="evidence" value="ECO:0007669"/>
    <property type="project" value="InterPro"/>
</dbReference>
<dbReference type="InterPro" id="IPR041664">
    <property type="entry name" value="AAA_16"/>
</dbReference>
<dbReference type="SUPFAM" id="SSF52540">
    <property type="entry name" value="P-loop containing nucleoside triphosphate hydrolases"/>
    <property type="match status" value="1"/>
</dbReference>
<dbReference type="Pfam" id="PF13191">
    <property type="entry name" value="AAA_16"/>
    <property type="match status" value="1"/>
</dbReference>
<dbReference type="PRINTS" id="PR00038">
    <property type="entry name" value="HTHLUXR"/>
</dbReference>